<dbReference type="RefSeq" id="XP_033677924.1">
    <property type="nucleotide sequence ID" value="XM_033830164.1"/>
</dbReference>
<dbReference type="InterPro" id="IPR008278">
    <property type="entry name" value="4-PPantetheinyl_Trfase_dom"/>
</dbReference>
<keyword evidence="4" id="KW-1185">Reference proteome</keyword>
<gene>
    <name evidence="3" type="ORF">BU26DRAFT_523914</name>
</gene>
<dbReference type="AlphaFoldDB" id="A0A6A6I025"/>
<dbReference type="Proteomes" id="UP000800094">
    <property type="component" value="Unassembled WGS sequence"/>
</dbReference>
<evidence type="ECO:0000313" key="4">
    <source>
        <dbReference type="Proteomes" id="UP000800094"/>
    </source>
</evidence>
<dbReference type="Gene3D" id="3.90.470.20">
    <property type="entry name" value="4'-phosphopantetheinyl transferase domain"/>
    <property type="match status" value="1"/>
</dbReference>
<reference evidence="3" key="1">
    <citation type="journal article" date="2020" name="Stud. Mycol.">
        <title>101 Dothideomycetes genomes: a test case for predicting lifestyles and emergence of pathogens.</title>
        <authorList>
            <person name="Haridas S."/>
            <person name="Albert R."/>
            <person name="Binder M."/>
            <person name="Bloem J."/>
            <person name="Labutti K."/>
            <person name="Salamov A."/>
            <person name="Andreopoulos B."/>
            <person name="Baker S."/>
            <person name="Barry K."/>
            <person name="Bills G."/>
            <person name="Bluhm B."/>
            <person name="Cannon C."/>
            <person name="Castanera R."/>
            <person name="Culley D."/>
            <person name="Daum C."/>
            <person name="Ezra D."/>
            <person name="Gonzalez J."/>
            <person name="Henrissat B."/>
            <person name="Kuo A."/>
            <person name="Liang C."/>
            <person name="Lipzen A."/>
            <person name="Lutzoni F."/>
            <person name="Magnuson J."/>
            <person name="Mondo S."/>
            <person name="Nolan M."/>
            <person name="Ohm R."/>
            <person name="Pangilinan J."/>
            <person name="Park H.-J."/>
            <person name="Ramirez L."/>
            <person name="Alfaro M."/>
            <person name="Sun H."/>
            <person name="Tritt A."/>
            <person name="Yoshinaga Y."/>
            <person name="Zwiers L.-H."/>
            <person name="Turgeon B."/>
            <person name="Goodwin S."/>
            <person name="Spatafora J."/>
            <person name="Crous P."/>
            <person name="Grigoriev I."/>
        </authorList>
    </citation>
    <scope>NUCLEOTIDE SEQUENCE</scope>
    <source>
        <strain evidence="3">CBS 122368</strain>
    </source>
</reference>
<feature type="domain" description="4'-phosphopantetheinyl transferase" evidence="2">
    <location>
        <begin position="12"/>
        <end position="113"/>
    </location>
</feature>
<dbReference type="InterPro" id="IPR037143">
    <property type="entry name" value="4-PPantetheinyl_Trfase_dom_sf"/>
</dbReference>
<protein>
    <recommendedName>
        <fullName evidence="2">4'-phosphopantetheinyl transferase domain-containing protein</fullName>
    </recommendedName>
</protein>
<dbReference type="GO" id="GO:0008897">
    <property type="term" value="F:holo-[acyl-carrier-protein] synthase activity"/>
    <property type="evidence" value="ECO:0007669"/>
    <property type="project" value="InterPro"/>
</dbReference>
<dbReference type="GO" id="GO:0000287">
    <property type="term" value="F:magnesium ion binding"/>
    <property type="evidence" value="ECO:0007669"/>
    <property type="project" value="InterPro"/>
</dbReference>
<evidence type="ECO:0000256" key="1">
    <source>
        <dbReference type="ARBA" id="ARBA00022679"/>
    </source>
</evidence>
<evidence type="ECO:0000313" key="3">
    <source>
        <dbReference type="EMBL" id="KAF2242920.1"/>
    </source>
</evidence>
<dbReference type="GeneID" id="54583494"/>
<dbReference type="SUPFAM" id="SSF56214">
    <property type="entry name" value="4'-phosphopantetheinyl transferase"/>
    <property type="match status" value="1"/>
</dbReference>
<proteinExistence type="predicted"/>
<dbReference type="EMBL" id="ML987206">
    <property type="protein sequence ID" value="KAF2242920.1"/>
    <property type="molecule type" value="Genomic_DNA"/>
</dbReference>
<organism evidence="3 4">
    <name type="scientific">Trematosphaeria pertusa</name>
    <dbReference type="NCBI Taxonomy" id="390896"/>
    <lineage>
        <taxon>Eukaryota</taxon>
        <taxon>Fungi</taxon>
        <taxon>Dikarya</taxon>
        <taxon>Ascomycota</taxon>
        <taxon>Pezizomycotina</taxon>
        <taxon>Dothideomycetes</taxon>
        <taxon>Pleosporomycetidae</taxon>
        <taxon>Pleosporales</taxon>
        <taxon>Massarineae</taxon>
        <taxon>Trematosphaeriaceae</taxon>
        <taxon>Trematosphaeria</taxon>
    </lineage>
</organism>
<name>A0A6A6I025_9PLEO</name>
<evidence type="ECO:0000259" key="2">
    <source>
        <dbReference type="Pfam" id="PF01648"/>
    </source>
</evidence>
<dbReference type="Pfam" id="PF01648">
    <property type="entry name" value="ACPS"/>
    <property type="match status" value="1"/>
</dbReference>
<accession>A0A6A6I025</accession>
<keyword evidence="1" id="KW-0808">Transferase</keyword>
<sequence length="193" mass="22010">MPPRPFPFALRVGTDICSIARVQKLMTAPSRHFPQRKGWHLHRFLARLLTWPERQYFWERYKDTDNVLSELHAVAPFLAGRWAAKEACRKACEHLGSSNGLHSIIILPVASNRGFTIETRRPQGLILRERLPDQPTELRETGEAQDSNQGVLFDIDAIDGQLCEVSISHDTHWATAVAIVPTIEEWKEQHSEG</sequence>
<dbReference type="OrthoDB" id="15433at2759"/>